<sequence length="117" mass="13412">MLTENFILLLLPIYIIGLMILVQMWFVYSRKITKAAIEYAGENPQKLEIKLKPKQSVKIQVTGKTTILTTGWLTLKYKGTKQRIYKIRLINHYGEIELVNESLISSTNVIILKSNSG</sequence>
<evidence type="ECO:0000313" key="4">
    <source>
        <dbReference type="Proteomes" id="UP000060043"/>
    </source>
</evidence>
<evidence type="ECO:0000313" key="2">
    <source>
        <dbReference type="EMBL" id="ALU29562.1"/>
    </source>
</evidence>
<dbReference type="EMBL" id="CP013694">
    <property type="protein sequence ID" value="ALU29562.1"/>
    <property type="molecule type" value="Genomic_DNA"/>
</dbReference>
<dbReference type="PaxDb" id="1435377-SUSAZ_00135"/>
<keyword evidence="1" id="KW-0812">Transmembrane</keyword>
<dbReference type="GeneID" id="14550561"/>
<reference evidence="4 5" key="1">
    <citation type="submission" date="2015-12" db="EMBL/GenBank/DDBJ databases">
        <title>A stable core within a dynamic pangenome in Sulfolobus acidocaldarius.</title>
        <authorList>
            <person name="Anderson R."/>
            <person name="Kouris A."/>
            <person name="Seward C."/>
            <person name="Campbell K."/>
            <person name="Whitaker R."/>
        </authorList>
    </citation>
    <scope>NUCLEOTIDE SEQUENCE [LARGE SCALE GENOMIC DNA]</scope>
    <source>
        <strain evidence="2 5">GG12-C01-09</strain>
        <strain evidence="3 4">NG05B_CO5_07</strain>
    </source>
</reference>
<feature type="transmembrane region" description="Helical" evidence="1">
    <location>
        <begin position="6"/>
        <end position="28"/>
    </location>
</feature>
<organism evidence="2 5">
    <name type="scientific">Sulfolobus acidocaldarius</name>
    <dbReference type="NCBI Taxonomy" id="2285"/>
    <lineage>
        <taxon>Archaea</taxon>
        <taxon>Thermoproteota</taxon>
        <taxon>Thermoprotei</taxon>
        <taxon>Sulfolobales</taxon>
        <taxon>Sulfolobaceae</taxon>
        <taxon>Sulfolobus</taxon>
    </lineage>
</organism>
<dbReference type="EMBL" id="CP013695">
    <property type="protein sequence ID" value="ALU32292.1"/>
    <property type="molecule type" value="Genomic_DNA"/>
</dbReference>
<dbReference type="Proteomes" id="UP000060043">
    <property type="component" value="Chromosome"/>
</dbReference>
<dbReference type="RefSeq" id="WP_015385341.1">
    <property type="nucleotide sequence ID" value="NZ_BHWZ01000001.1"/>
</dbReference>
<accession>A0A0U3F8U1</accession>
<dbReference type="AlphaFoldDB" id="A0A0U3F8U1"/>
<dbReference type="STRING" id="1435377.SUSAZ_00135"/>
<evidence type="ECO:0000313" key="5">
    <source>
        <dbReference type="Proteomes" id="UP000065473"/>
    </source>
</evidence>
<keyword evidence="1" id="KW-1133">Transmembrane helix</keyword>
<evidence type="ECO:0000313" key="3">
    <source>
        <dbReference type="EMBL" id="ALU32292.1"/>
    </source>
</evidence>
<keyword evidence="1" id="KW-0472">Membrane</keyword>
<proteinExistence type="predicted"/>
<evidence type="ECO:0000256" key="1">
    <source>
        <dbReference type="SAM" id="Phobius"/>
    </source>
</evidence>
<dbReference type="OrthoDB" id="39559at2157"/>
<gene>
    <name evidence="2" type="ORF">ATY89_06115</name>
    <name evidence="3" type="ORF">ATZ20_09140</name>
</gene>
<name>A0A0U3F8U1_9CREN</name>
<dbReference type="Proteomes" id="UP000065473">
    <property type="component" value="Chromosome"/>
</dbReference>
<protein>
    <submittedName>
        <fullName evidence="2">Uncharacterized protein</fullName>
    </submittedName>
</protein>